<protein>
    <recommendedName>
        <fullName evidence="6">tRNA(Ile)-lysidine synthase, chloroplastic</fullName>
        <ecNumber evidence="6">6.3.4.19</ecNumber>
    </recommendedName>
    <alternativeName>
        <fullName evidence="6">tRNA(Ile)-2-lysyl-cytidine synthase</fullName>
    </alternativeName>
    <alternativeName>
        <fullName evidence="6">tRNA(Ile)-lysidine synthetase</fullName>
    </alternativeName>
</protein>
<evidence type="ECO:0000256" key="3">
    <source>
        <dbReference type="ARBA" id="ARBA00022741"/>
    </source>
</evidence>
<dbReference type="GO" id="GO:0006400">
    <property type="term" value="P:tRNA modification"/>
    <property type="evidence" value="ECO:0007669"/>
    <property type="project" value="UniProtKB-UniRule"/>
</dbReference>
<keyword evidence="2 6" id="KW-0819">tRNA processing</keyword>
<evidence type="ECO:0000259" key="7">
    <source>
        <dbReference type="Pfam" id="PF01171"/>
    </source>
</evidence>
<keyword evidence="8" id="KW-0934">Plastid</keyword>
<dbReference type="EMBL" id="KY709209">
    <property type="protein sequence ID" value="ARO90808.1"/>
    <property type="molecule type" value="Genomic_DNA"/>
</dbReference>
<dbReference type="SUPFAM" id="SSF82829">
    <property type="entry name" value="MesJ substrate recognition domain-like"/>
    <property type="match status" value="1"/>
</dbReference>
<comment type="subcellular location">
    <subcellularLocation>
        <location evidence="6">Plastid</location>
        <location evidence="6">Chloroplast</location>
    </subcellularLocation>
</comment>
<organism evidence="8">
    <name type="scientific">Bulboplastis apyrenoidosa</name>
    <dbReference type="NCBI Taxonomy" id="1070855"/>
    <lineage>
        <taxon>Eukaryota</taxon>
        <taxon>Rhodophyta</taxon>
        <taxon>Rhodellophyceae</taxon>
        <taxon>Dixoniellales</taxon>
        <taxon>Dixoniellaceae</taxon>
        <taxon>Bulboplastis</taxon>
    </lineage>
</organism>
<comment type="similarity">
    <text evidence="6">Belongs to the tRNA(Ile)-lysidine synthase family.</text>
</comment>
<comment type="function">
    <text evidence="6">Ligates lysine onto the cytidine present at position 34 of the AUA codon-specific tRNA(Ile) that contains the anticodon CAU, in an ATP-dependent manner. Cytidine is converted to lysidine, thus changing the amino acid specificity of the tRNA from methionine to isoleucine.</text>
</comment>
<accession>A0A1Y9TME1</accession>
<dbReference type="RefSeq" id="YP_009370319.1">
    <property type="nucleotide sequence ID" value="NC_034787.1"/>
</dbReference>
<evidence type="ECO:0000256" key="2">
    <source>
        <dbReference type="ARBA" id="ARBA00022694"/>
    </source>
</evidence>
<dbReference type="InterPro" id="IPR012795">
    <property type="entry name" value="tRNA_Ile_lys_synt_N"/>
</dbReference>
<keyword evidence="3 6" id="KW-0547">Nucleotide-binding</keyword>
<dbReference type="Pfam" id="PF01171">
    <property type="entry name" value="ATP_bind_3"/>
    <property type="match status" value="1"/>
</dbReference>
<keyword evidence="1 6" id="KW-0436">Ligase</keyword>
<comment type="domain">
    <text evidence="6">The N-terminal region contains the highly conserved SGGXDS motif, predicted to be a P-loop motif involved in ATP binding.</text>
</comment>
<dbReference type="NCBIfam" id="TIGR02432">
    <property type="entry name" value="lysidine_TilS_N"/>
    <property type="match status" value="1"/>
</dbReference>
<keyword evidence="8" id="KW-0150">Chloroplast</keyword>
<sequence>MLSILHQQVIKLVTSFYVLKYRKILIALSGGQDSLCLVKILKDLQPYYNFSIYGVHFNHHWRRDSNQNMALLLQLLIYWNVESYIYQFPRVLLNELESRQWRYKVLYFLLIKKHYQTIMTAHTATDQVEVFFLNLLRGSSPESLTSLVFQNQLFLNIFINRPLLFCNRKDISWFCRKFFLPVWSDFTNFNYITKRNRIREEMIPYMMNFFNLKIERHTIHLMDHLYYDEEYLRYISLYFYYKFRHKNIAGIDRVLLSMLHHSVQLRVLKLLLKKNLNISINKRILNILCDRNTAETCVTLNNCKSRYFCQILLYVNKQWIYFLYNYSIA</sequence>
<dbReference type="InterPro" id="IPR011063">
    <property type="entry name" value="TilS/TtcA_N"/>
</dbReference>
<feature type="binding site" evidence="6">
    <location>
        <begin position="29"/>
        <end position="34"/>
    </location>
    <ligand>
        <name>ATP</name>
        <dbReference type="ChEBI" id="CHEBI:30616"/>
    </ligand>
</feature>
<dbReference type="GO" id="GO:0005524">
    <property type="term" value="F:ATP binding"/>
    <property type="evidence" value="ECO:0007669"/>
    <property type="project" value="UniProtKB-UniRule"/>
</dbReference>
<name>A0A1Y9TME1_9RHOD</name>
<dbReference type="PANTHER" id="PTHR43033">
    <property type="entry name" value="TRNA(ILE)-LYSIDINE SYNTHASE-RELATED"/>
    <property type="match status" value="1"/>
</dbReference>
<evidence type="ECO:0000313" key="8">
    <source>
        <dbReference type="EMBL" id="ARO90808.1"/>
    </source>
</evidence>
<dbReference type="GO" id="GO:0032267">
    <property type="term" value="F:tRNA(Ile)-lysidine synthase activity"/>
    <property type="evidence" value="ECO:0007669"/>
    <property type="project" value="UniProtKB-EC"/>
</dbReference>
<evidence type="ECO:0000256" key="1">
    <source>
        <dbReference type="ARBA" id="ARBA00022598"/>
    </source>
</evidence>
<dbReference type="InterPro" id="IPR012094">
    <property type="entry name" value="tRNA_Ile_lys_synt"/>
</dbReference>
<dbReference type="PANTHER" id="PTHR43033:SF1">
    <property type="entry name" value="TRNA(ILE)-LYSIDINE SYNTHASE-RELATED"/>
    <property type="match status" value="1"/>
</dbReference>
<keyword evidence="4 6" id="KW-0067">ATP-binding</keyword>
<evidence type="ECO:0000256" key="4">
    <source>
        <dbReference type="ARBA" id="ARBA00022840"/>
    </source>
</evidence>
<gene>
    <name evidence="6 8" type="primary">tilS</name>
</gene>
<feature type="domain" description="tRNA(Ile)-lysidine/2-thiocytidine synthase N-terminal" evidence="7">
    <location>
        <begin position="23"/>
        <end position="201"/>
    </location>
</feature>
<dbReference type="EC" id="6.3.4.19" evidence="6"/>
<dbReference type="CDD" id="cd01992">
    <property type="entry name" value="TilS_N"/>
    <property type="match status" value="1"/>
</dbReference>
<dbReference type="GO" id="GO:0009507">
    <property type="term" value="C:chloroplast"/>
    <property type="evidence" value="ECO:0007669"/>
    <property type="project" value="UniProtKB-SubCell"/>
</dbReference>
<dbReference type="SUPFAM" id="SSF52402">
    <property type="entry name" value="Adenine nucleotide alpha hydrolases-like"/>
    <property type="match status" value="1"/>
</dbReference>
<dbReference type="GeneID" id="32887576"/>
<dbReference type="InterPro" id="IPR014729">
    <property type="entry name" value="Rossmann-like_a/b/a_fold"/>
</dbReference>
<comment type="catalytic activity">
    <reaction evidence="5 6">
        <text>cytidine(34) in tRNA(Ile2) + L-lysine + ATP = lysidine(34) in tRNA(Ile2) + AMP + diphosphate + H(+)</text>
        <dbReference type="Rhea" id="RHEA:43744"/>
        <dbReference type="Rhea" id="RHEA-COMP:10625"/>
        <dbReference type="Rhea" id="RHEA-COMP:10670"/>
        <dbReference type="ChEBI" id="CHEBI:15378"/>
        <dbReference type="ChEBI" id="CHEBI:30616"/>
        <dbReference type="ChEBI" id="CHEBI:32551"/>
        <dbReference type="ChEBI" id="CHEBI:33019"/>
        <dbReference type="ChEBI" id="CHEBI:82748"/>
        <dbReference type="ChEBI" id="CHEBI:83665"/>
        <dbReference type="ChEBI" id="CHEBI:456215"/>
        <dbReference type="EC" id="6.3.4.19"/>
    </reaction>
</comment>
<evidence type="ECO:0000256" key="6">
    <source>
        <dbReference type="HAMAP-Rule" id="MF_01161"/>
    </source>
</evidence>
<proteinExistence type="inferred from homology"/>
<reference evidence="8" key="1">
    <citation type="submission" date="2017-03" db="EMBL/GenBank/DDBJ databases">
        <title>The new red algal subphylum Proteorhodophytina comprises the largest and most divergent plastid genomes known.</title>
        <authorList>
            <person name="Munoz-Gomez S.A."/>
            <person name="Mejia-Franco F.G."/>
            <person name="Durnin K."/>
            <person name="Morgan C."/>
            <person name="Grisdale C.J."/>
            <person name="Archibald J.M."/>
            <person name="Slamovits C.H."/>
        </authorList>
    </citation>
    <scope>NUCLEOTIDE SEQUENCE</scope>
    <source>
        <strain evidence="8">NIES-2742</strain>
    </source>
</reference>
<evidence type="ECO:0000256" key="5">
    <source>
        <dbReference type="ARBA" id="ARBA00048539"/>
    </source>
</evidence>
<dbReference type="Gene3D" id="3.40.50.620">
    <property type="entry name" value="HUPs"/>
    <property type="match status" value="1"/>
</dbReference>
<geneLocation type="chloroplast" evidence="8"/>
<dbReference type="HAMAP" id="MF_01161">
    <property type="entry name" value="tRNA_Ile_lys_synt"/>
    <property type="match status" value="1"/>
</dbReference>
<dbReference type="AlphaFoldDB" id="A0A1Y9TME1"/>